<organism evidence="1 2">
    <name type="scientific">Kistimonas scapharcae</name>
    <dbReference type="NCBI Taxonomy" id="1036133"/>
    <lineage>
        <taxon>Bacteria</taxon>
        <taxon>Pseudomonadati</taxon>
        <taxon>Pseudomonadota</taxon>
        <taxon>Gammaproteobacteria</taxon>
        <taxon>Oceanospirillales</taxon>
        <taxon>Endozoicomonadaceae</taxon>
        <taxon>Kistimonas</taxon>
    </lineage>
</organism>
<name>A0ABP8V745_9GAMM</name>
<keyword evidence="2" id="KW-1185">Reference proteome</keyword>
<dbReference type="Proteomes" id="UP001500604">
    <property type="component" value="Unassembled WGS sequence"/>
</dbReference>
<comment type="caution">
    <text evidence="1">The sequence shown here is derived from an EMBL/GenBank/DDBJ whole genome shotgun (WGS) entry which is preliminary data.</text>
</comment>
<reference evidence="2" key="1">
    <citation type="journal article" date="2019" name="Int. J. Syst. Evol. Microbiol.">
        <title>The Global Catalogue of Microorganisms (GCM) 10K type strain sequencing project: providing services to taxonomists for standard genome sequencing and annotation.</title>
        <authorList>
            <consortium name="The Broad Institute Genomics Platform"/>
            <consortium name="The Broad Institute Genome Sequencing Center for Infectious Disease"/>
            <person name="Wu L."/>
            <person name="Ma J."/>
        </authorList>
    </citation>
    <scope>NUCLEOTIDE SEQUENCE [LARGE SCALE GENOMIC DNA]</scope>
    <source>
        <strain evidence="2">JCM 17805</strain>
    </source>
</reference>
<accession>A0ABP8V745</accession>
<gene>
    <name evidence="1" type="ORF">GCM10023116_39000</name>
</gene>
<proteinExistence type="predicted"/>
<evidence type="ECO:0000313" key="1">
    <source>
        <dbReference type="EMBL" id="GAA4651616.1"/>
    </source>
</evidence>
<sequence>MLEQIDETEFQIRLGSLSGLAVDKSQSPAMIRYKKADTVVGEVRREYSVITQQYLEPTYWFIAW</sequence>
<evidence type="ECO:0000313" key="2">
    <source>
        <dbReference type="Proteomes" id="UP001500604"/>
    </source>
</evidence>
<dbReference type="EMBL" id="BAABFL010000458">
    <property type="protein sequence ID" value="GAA4651616.1"/>
    <property type="molecule type" value="Genomic_DNA"/>
</dbReference>
<protein>
    <submittedName>
        <fullName evidence="1">Uncharacterized protein</fullName>
    </submittedName>
</protein>
<dbReference type="RefSeq" id="WP_345198030.1">
    <property type="nucleotide sequence ID" value="NZ_BAABFL010000458.1"/>
</dbReference>